<keyword evidence="4" id="KW-1185">Reference proteome</keyword>
<dbReference type="RefSeq" id="XP_031569399.1">
    <property type="nucleotide sequence ID" value="XM_031713539.1"/>
</dbReference>
<name>A0A6P8IR32_ACTTE</name>
<evidence type="ECO:0000313" key="5">
    <source>
        <dbReference type="RefSeq" id="XP_031569399.1"/>
    </source>
</evidence>
<dbReference type="InParanoid" id="A0A6P8IR32"/>
<comment type="similarity">
    <text evidence="1">Belongs to the small GTPase superfamily. Rab family.</text>
</comment>
<proteinExistence type="inferred from homology"/>
<dbReference type="SMART" id="SM00176">
    <property type="entry name" value="RAN"/>
    <property type="match status" value="1"/>
</dbReference>
<organism evidence="4 5">
    <name type="scientific">Actinia tenebrosa</name>
    <name type="common">Australian red waratah sea anemone</name>
    <dbReference type="NCBI Taxonomy" id="6105"/>
    <lineage>
        <taxon>Eukaryota</taxon>
        <taxon>Metazoa</taxon>
        <taxon>Cnidaria</taxon>
        <taxon>Anthozoa</taxon>
        <taxon>Hexacorallia</taxon>
        <taxon>Actiniaria</taxon>
        <taxon>Actiniidae</taxon>
        <taxon>Actinia</taxon>
    </lineage>
</organism>
<dbReference type="Proteomes" id="UP000515163">
    <property type="component" value="Unplaced"/>
</dbReference>
<evidence type="ECO:0000256" key="1">
    <source>
        <dbReference type="ARBA" id="ARBA00006270"/>
    </source>
</evidence>
<dbReference type="SMART" id="SM00175">
    <property type="entry name" value="RAB"/>
    <property type="match status" value="1"/>
</dbReference>
<accession>A0A6P8IR32</accession>
<dbReference type="GO" id="GO:0005525">
    <property type="term" value="F:GTP binding"/>
    <property type="evidence" value="ECO:0007669"/>
    <property type="project" value="InterPro"/>
</dbReference>
<dbReference type="CDD" id="cd01860">
    <property type="entry name" value="Rab5_related"/>
    <property type="match status" value="1"/>
</dbReference>
<reference evidence="5" key="1">
    <citation type="submission" date="2025-08" db="UniProtKB">
        <authorList>
            <consortium name="RefSeq"/>
        </authorList>
    </citation>
    <scope>IDENTIFICATION</scope>
</reference>
<dbReference type="FunFam" id="3.40.50.300:FF:000808">
    <property type="entry name" value="Small GTP-binding protein, putative"/>
    <property type="match status" value="1"/>
</dbReference>
<dbReference type="SMART" id="SM00174">
    <property type="entry name" value="RHO"/>
    <property type="match status" value="1"/>
</dbReference>
<dbReference type="PROSITE" id="PS51419">
    <property type="entry name" value="RAB"/>
    <property type="match status" value="1"/>
</dbReference>
<dbReference type="PRINTS" id="PR00449">
    <property type="entry name" value="RASTRNSFRMNG"/>
</dbReference>
<gene>
    <name evidence="5" type="primary">LOC116303916</name>
</gene>
<feature type="compositionally biased region" description="Polar residues" evidence="3">
    <location>
        <begin position="184"/>
        <end position="195"/>
    </location>
</feature>
<dbReference type="FunCoup" id="A0A6P8IR32">
    <property type="interactions" value="1267"/>
</dbReference>
<dbReference type="GeneID" id="116303916"/>
<dbReference type="PROSITE" id="PS51421">
    <property type="entry name" value="RAS"/>
    <property type="match status" value="1"/>
</dbReference>
<dbReference type="PANTHER" id="PTHR47978">
    <property type="match status" value="1"/>
</dbReference>
<dbReference type="InterPro" id="IPR005225">
    <property type="entry name" value="Small_GTP-bd"/>
</dbReference>
<dbReference type="InterPro" id="IPR027417">
    <property type="entry name" value="P-loop_NTPase"/>
</dbReference>
<dbReference type="AlphaFoldDB" id="A0A6P8IR32"/>
<dbReference type="GO" id="GO:0003924">
    <property type="term" value="F:GTPase activity"/>
    <property type="evidence" value="ECO:0007669"/>
    <property type="project" value="InterPro"/>
</dbReference>
<dbReference type="Pfam" id="PF00071">
    <property type="entry name" value="Ras"/>
    <property type="match status" value="1"/>
</dbReference>
<keyword evidence="2" id="KW-0547">Nucleotide-binding</keyword>
<feature type="region of interest" description="Disordered" evidence="3">
    <location>
        <begin position="184"/>
        <end position="210"/>
    </location>
</feature>
<dbReference type="OrthoDB" id="63533at2759"/>
<sequence>MSSYGSQGDSIRELKVCLLGDAGVGKSCLVHRFVSDTFNAASPPTIGAAFMTKMMIIDENAFKFNIWDTAGQERFKSLAPLYYRDAAAAILVYDITSDPTFHALRPWIRELQRYGPPDIVIAIAGNKCDKAEQREVSTHEAQEFANSVDAIFAETSALTSLNVHFLFEELCKKLPQEKIVSPYGTASRNQNTQSRIRPDQAPAKRNCGCS</sequence>
<evidence type="ECO:0000313" key="4">
    <source>
        <dbReference type="Proteomes" id="UP000515163"/>
    </source>
</evidence>
<evidence type="ECO:0000256" key="2">
    <source>
        <dbReference type="ARBA" id="ARBA00022741"/>
    </source>
</evidence>
<evidence type="ECO:0000256" key="3">
    <source>
        <dbReference type="SAM" id="MobiDB-lite"/>
    </source>
</evidence>
<dbReference type="NCBIfam" id="TIGR00231">
    <property type="entry name" value="small_GTP"/>
    <property type="match status" value="1"/>
</dbReference>
<dbReference type="InterPro" id="IPR001806">
    <property type="entry name" value="Small_GTPase"/>
</dbReference>
<protein>
    <submittedName>
        <fullName evidence="5">Ras-related protein Rab-22A-like</fullName>
    </submittedName>
</protein>
<dbReference type="Gene3D" id="3.40.50.300">
    <property type="entry name" value="P-loop containing nucleotide triphosphate hydrolases"/>
    <property type="match status" value="1"/>
</dbReference>
<dbReference type="KEGG" id="aten:116303916"/>
<dbReference type="SUPFAM" id="SSF52540">
    <property type="entry name" value="P-loop containing nucleoside triphosphate hydrolases"/>
    <property type="match status" value="1"/>
</dbReference>
<dbReference type="SMART" id="SM00173">
    <property type="entry name" value="RAS"/>
    <property type="match status" value="1"/>
</dbReference>